<keyword evidence="2" id="KW-1185">Reference proteome</keyword>
<dbReference type="EMBL" id="SRPW01004239">
    <property type="protein sequence ID" value="KAG5984096.1"/>
    <property type="molecule type" value="Genomic_DNA"/>
</dbReference>
<dbReference type="Proteomes" id="UP000748025">
    <property type="component" value="Unassembled WGS sequence"/>
</dbReference>
<dbReference type="AlphaFoldDB" id="A0A9P7N395"/>
<organism evidence="1 2">
    <name type="scientific">Claviceps pusilla</name>
    <dbReference type="NCBI Taxonomy" id="123648"/>
    <lineage>
        <taxon>Eukaryota</taxon>
        <taxon>Fungi</taxon>
        <taxon>Dikarya</taxon>
        <taxon>Ascomycota</taxon>
        <taxon>Pezizomycotina</taxon>
        <taxon>Sordariomycetes</taxon>
        <taxon>Hypocreomycetidae</taxon>
        <taxon>Hypocreales</taxon>
        <taxon>Clavicipitaceae</taxon>
        <taxon>Claviceps</taxon>
    </lineage>
</organism>
<feature type="non-terminal residue" evidence="1">
    <location>
        <position position="57"/>
    </location>
</feature>
<evidence type="ECO:0000313" key="2">
    <source>
        <dbReference type="Proteomes" id="UP000748025"/>
    </source>
</evidence>
<sequence>RLPRTSTAKQSPLAQIDATTCAKDGFLSAAHFGAVVSCGTETKMVRRLTASLDRLRR</sequence>
<comment type="caution">
    <text evidence="1">The sequence shown here is derived from an EMBL/GenBank/DDBJ whole genome shotgun (WGS) entry which is preliminary data.</text>
</comment>
<protein>
    <submittedName>
        <fullName evidence="1">Uncharacterized protein</fullName>
    </submittedName>
</protein>
<proteinExistence type="predicted"/>
<reference evidence="1" key="1">
    <citation type="journal article" date="2020" name="bioRxiv">
        <title>Whole genome comparisons of ergot fungi reveals the divergence and evolution of species within the genus Claviceps are the result of varying mechanisms driving genome evolution and host range expansion.</title>
        <authorList>
            <person name="Wyka S.A."/>
            <person name="Mondo S.J."/>
            <person name="Liu M."/>
            <person name="Dettman J."/>
            <person name="Nalam V."/>
            <person name="Broders K.D."/>
        </authorList>
    </citation>
    <scope>NUCLEOTIDE SEQUENCE</scope>
    <source>
        <strain evidence="1">CCC 602</strain>
    </source>
</reference>
<feature type="non-terminal residue" evidence="1">
    <location>
        <position position="1"/>
    </location>
</feature>
<name>A0A9P7N395_9HYPO</name>
<gene>
    <name evidence="1" type="ORF">E4U43_006198</name>
</gene>
<accession>A0A9P7N395</accession>
<evidence type="ECO:0000313" key="1">
    <source>
        <dbReference type="EMBL" id="KAG5984096.1"/>
    </source>
</evidence>